<reference evidence="2 3" key="1">
    <citation type="submission" date="2021-08" db="EMBL/GenBank/DDBJ databases">
        <title>Draft Genome Sequence of Phanerochaete sordida strain YK-624.</title>
        <authorList>
            <person name="Mori T."/>
            <person name="Dohra H."/>
            <person name="Suzuki T."/>
            <person name="Kawagishi H."/>
            <person name="Hirai H."/>
        </authorList>
    </citation>
    <scope>NUCLEOTIDE SEQUENCE [LARGE SCALE GENOMIC DNA]</scope>
    <source>
        <strain evidence="2 3">YK-624</strain>
    </source>
</reference>
<keyword evidence="3" id="KW-1185">Reference proteome</keyword>
<dbReference type="OrthoDB" id="41238at2759"/>
<dbReference type="EMBL" id="BPQB01000127">
    <property type="protein sequence ID" value="GJE99953.1"/>
    <property type="molecule type" value="Genomic_DNA"/>
</dbReference>
<evidence type="ECO:0000313" key="3">
    <source>
        <dbReference type="Proteomes" id="UP000703269"/>
    </source>
</evidence>
<proteinExistence type="predicted"/>
<accession>A0A9P3GRW9</accession>
<sequence>MAAAYDPNFHFAVKELESERVKLVPYHPEMNGRAFYEASLPYPEIYKWVPFGPFSASDSFLEYIERRIRRDPAITLYVVYNKSQESGDEIAGAIGLLNTDPTNLCTEIGFVFTLPPFQRSHVTTNAVGLLLAWCLDDLKLRRVQWQANARNEKSIAAAQKLGFTFEGVVRWQRILPPEKHETGAKPREDDPKPEYYGRNTALLSICWDEWESGVKEKVFQRMNRK</sequence>
<evidence type="ECO:0000259" key="1">
    <source>
        <dbReference type="PROSITE" id="PS51186"/>
    </source>
</evidence>
<dbReference type="Gene3D" id="3.40.630.30">
    <property type="match status" value="1"/>
</dbReference>
<dbReference type="PANTHER" id="PTHR43441:SF5">
    <property type="entry name" value="FAMILY ACETYLTRANSFERASE, PUTATIVE-RELATED"/>
    <property type="match status" value="1"/>
</dbReference>
<comment type="caution">
    <text evidence="2">The sequence shown here is derived from an EMBL/GenBank/DDBJ whole genome shotgun (WGS) entry which is preliminary data.</text>
</comment>
<dbReference type="PROSITE" id="PS51186">
    <property type="entry name" value="GNAT"/>
    <property type="match status" value="1"/>
</dbReference>
<protein>
    <submittedName>
        <fullName evidence="2">GNAT family N-acetyltransferase</fullName>
    </submittedName>
</protein>
<dbReference type="InterPro" id="IPR016181">
    <property type="entry name" value="Acyl_CoA_acyltransferase"/>
</dbReference>
<dbReference type="Pfam" id="PF13302">
    <property type="entry name" value="Acetyltransf_3"/>
    <property type="match status" value="1"/>
</dbReference>
<dbReference type="SUPFAM" id="SSF55729">
    <property type="entry name" value="Acyl-CoA N-acyltransferases (Nat)"/>
    <property type="match status" value="1"/>
</dbReference>
<dbReference type="InterPro" id="IPR000182">
    <property type="entry name" value="GNAT_dom"/>
</dbReference>
<dbReference type="AlphaFoldDB" id="A0A9P3GRW9"/>
<dbReference type="GO" id="GO:1990189">
    <property type="term" value="F:protein N-terminal-serine acetyltransferase activity"/>
    <property type="evidence" value="ECO:0007669"/>
    <property type="project" value="TreeGrafter"/>
</dbReference>
<dbReference type="CDD" id="cd04301">
    <property type="entry name" value="NAT_SF"/>
    <property type="match status" value="1"/>
</dbReference>
<feature type="domain" description="N-acetyltransferase" evidence="1">
    <location>
        <begin position="30"/>
        <end position="188"/>
    </location>
</feature>
<evidence type="ECO:0000313" key="2">
    <source>
        <dbReference type="EMBL" id="GJE99953.1"/>
    </source>
</evidence>
<name>A0A9P3GRW9_9APHY</name>
<dbReference type="Proteomes" id="UP000703269">
    <property type="component" value="Unassembled WGS sequence"/>
</dbReference>
<dbReference type="InterPro" id="IPR051908">
    <property type="entry name" value="Ribosomal_N-acetyltransferase"/>
</dbReference>
<dbReference type="PANTHER" id="PTHR43441">
    <property type="entry name" value="RIBOSOMAL-PROTEIN-SERINE ACETYLTRANSFERASE"/>
    <property type="match status" value="1"/>
</dbReference>
<organism evidence="2 3">
    <name type="scientific">Phanerochaete sordida</name>
    <dbReference type="NCBI Taxonomy" id="48140"/>
    <lineage>
        <taxon>Eukaryota</taxon>
        <taxon>Fungi</taxon>
        <taxon>Dikarya</taxon>
        <taxon>Basidiomycota</taxon>
        <taxon>Agaricomycotina</taxon>
        <taxon>Agaricomycetes</taxon>
        <taxon>Polyporales</taxon>
        <taxon>Phanerochaetaceae</taxon>
        <taxon>Phanerochaete</taxon>
    </lineage>
</organism>
<dbReference type="GO" id="GO:0008999">
    <property type="term" value="F:protein-N-terminal-alanine acetyltransferase activity"/>
    <property type="evidence" value="ECO:0007669"/>
    <property type="project" value="TreeGrafter"/>
</dbReference>
<gene>
    <name evidence="2" type="ORF">PsYK624_162290</name>
</gene>